<dbReference type="EMBL" id="CP138858">
    <property type="protein sequence ID" value="WPJ96202.1"/>
    <property type="molecule type" value="Genomic_DNA"/>
</dbReference>
<evidence type="ECO:0000313" key="1">
    <source>
        <dbReference type="EMBL" id="WPJ96202.1"/>
    </source>
</evidence>
<accession>A0ABZ0RMQ4</accession>
<reference evidence="1 2" key="1">
    <citation type="submission" date="2023-11" db="EMBL/GenBank/DDBJ databases">
        <title>Coraliomargarita sp. nov., isolated from marine algae.</title>
        <authorList>
            <person name="Lee J.K."/>
            <person name="Baek J.H."/>
            <person name="Kim J.M."/>
            <person name="Choi D.G."/>
            <person name="Jeon C.O."/>
        </authorList>
    </citation>
    <scope>NUCLEOTIDE SEQUENCE [LARGE SCALE GENOMIC DNA]</scope>
    <source>
        <strain evidence="1 2">J2-16</strain>
    </source>
</reference>
<dbReference type="Proteomes" id="UP001324993">
    <property type="component" value="Chromosome"/>
</dbReference>
<proteinExistence type="predicted"/>
<keyword evidence="2" id="KW-1185">Reference proteome</keyword>
<evidence type="ECO:0000313" key="2">
    <source>
        <dbReference type="Proteomes" id="UP001324993"/>
    </source>
</evidence>
<name>A0ABZ0RMQ4_9BACT</name>
<sequence>MKSNADSASTDSMGQWQMPQQADEIHLSWVAGPPQMQVFRSFDLYLEGFREEAASLAFRSQQWGMLLDPRRLTIEQLTLTQVGDPIADTLDYSSLAQRWSSSELALNVEVDGQIYRAVGGPLPDPADNYNYSPIHIVESGPWFQHVAIYDLDLINADGAKLPAKTWLEIRAWGDRCTFEWFVEPESQQALDLSIRLKADALTVDQSAKVKSNRVFLALSFADESAQPINDPDPVHITVAAQNDYTLSEPSVAYSELTDAWELTIPKQNWENDTGAAFNEAYLDRMSRFDLKLENPTSEPLDLSLRFIHDYHPIAGYVPMLLDADGQQTGIPIQNSKNWHSLPKQPFPYEGTWINQTARLTLAPHTEVDLQYVVVHAQWQGVPASSAAQLSLVGWGYNGFWTQMALGSWGETLCLQPGRTMRRAFITDVRPFEMLSNQGKKYDWTTNVGGGDIAKIVDADGKYITWEGTVREFEMIGPNLSHVRVKERSRDERMQLQIDTYLPRSNSINRSYFKVQLDVLEDLAFNELALFQLGSDYYNEVESRKIAWGNALGMSEVASPKAAEWGRVMEAVPLTGEQPWVSLIDMEPETNRRGRGTRGMVVRDFTANLSGKTISKPWLVAERTMTFLNAELSLDPKVKTLKAGDRIEFTVELDVFPLTADSYYGANADLKQRLETHADSWELSAFEAQNQQLQLDGEAQVFPATYPVKATAATQQFTVESRSSMDIVCITGLSQPGTWQLTELIDGEPVELGARFTVEKDPQVNYDVATQSWTAVLSLVFPEEASRRTFSLKQQ</sequence>
<protein>
    <submittedName>
        <fullName evidence="1">Uncharacterized protein</fullName>
    </submittedName>
</protein>
<gene>
    <name evidence="1" type="ORF">SH580_00615</name>
</gene>
<organism evidence="1 2">
    <name type="scientific">Coraliomargarita algicola</name>
    <dbReference type="NCBI Taxonomy" id="3092156"/>
    <lineage>
        <taxon>Bacteria</taxon>
        <taxon>Pseudomonadati</taxon>
        <taxon>Verrucomicrobiota</taxon>
        <taxon>Opitutia</taxon>
        <taxon>Puniceicoccales</taxon>
        <taxon>Coraliomargaritaceae</taxon>
        <taxon>Coraliomargarita</taxon>
    </lineage>
</organism>
<dbReference type="RefSeq" id="WP_319833065.1">
    <property type="nucleotide sequence ID" value="NZ_CP138858.1"/>
</dbReference>